<dbReference type="GO" id="GO:0006298">
    <property type="term" value="P:mismatch repair"/>
    <property type="evidence" value="ECO:0007669"/>
    <property type="project" value="InterPro"/>
</dbReference>
<evidence type="ECO:0000259" key="7">
    <source>
        <dbReference type="PROSITE" id="PS00486"/>
    </source>
</evidence>
<comment type="caution">
    <text evidence="8">The sequence shown here is derived from an EMBL/GenBank/DDBJ whole genome shotgun (WGS) entry which is preliminary data.</text>
</comment>
<keyword evidence="5" id="KW-0227">DNA damage</keyword>
<evidence type="ECO:0000256" key="4">
    <source>
        <dbReference type="ARBA" id="ARBA00023125"/>
    </source>
</evidence>
<dbReference type="AlphaFoldDB" id="A0A369KA49"/>
<proteinExistence type="inferred from homology"/>
<evidence type="ECO:0000256" key="3">
    <source>
        <dbReference type="ARBA" id="ARBA00022840"/>
    </source>
</evidence>
<dbReference type="Pfam" id="PF00488">
    <property type="entry name" value="MutS_V"/>
    <property type="match status" value="1"/>
</dbReference>
<dbReference type="EMBL" id="QQBG01000016">
    <property type="protein sequence ID" value="RDB31471.1"/>
    <property type="molecule type" value="Genomic_DNA"/>
</dbReference>
<dbReference type="GO" id="GO:0030983">
    <property type="term" value="F:mismatched DNA binding"/>
    <property type="evidence" value="ECO:0007669"/>
    <property type="project" value="InterPro"/>
</dbReference>
<keyword evidence="2" id="KW-0547">Nucleotide-binding</keyword>
<feature type="domain" description="DNA mismatch repair proteins mutS family" evidence="7">
    <location>
        <begin position="517"/>
        <end position="533"/>
    </location>
</feature>
<dbReference type="GO" id="GO:0005524">
    <property type="term" value="F:ATP binding"/>
    <property type="evidence" value="ECO:0007669"/>
    <property type="project" value="UniProtKB-KW"/>
</dbReference>
<protein>
    <submittedName>
        <fullName evidence="8">DNA mismatch repair protein MutS</fullName>
    </submittedName>
</protein>
<dbReference type="NCBIfam" id="NF003810">
    <property type="entry name" value="PRK05399.1"/>
    <property type="match status" value="1"/>
</dbReference>
<dbReference type="InterPro" id="IPR007861">
    <property type="entry name" value="DNA_mismatch_repair_MutS_clamp"/>
</dbReference>
<dbReference type="InterPro" id="IPR045076">
    <property type="entry name" value="MutS"/>
</dbReference>
<sequence length="638" mass="72604">MLTHKKTADLLSSHAEFSLKPYFLEDRFFSFETNQSFLCRHFHLQTTDSLGFHFYPQALVASGALLRYLAFELLQPVDHIKDIRILDMKDYLFLDRATQRHLSILEALPGEEETATLLGHLNRTKTPMGMRMMRQWLAKPLLDPNKIRSRQDVIRELVSNHSMRCMLGPLLESIRDLDRLSVRLEKFKKTTHDLTGLYFSCQSLPALYRACANVSSLHTHLYTLTPPIDGLMDLLSEALLDSPAVKVGEGPIFKEGWNRELDQLREELKITRESLQNYQEHLRESLSIKTLKIGFTPAFGYFIEVSKNASSKVPPSFYRKQTLSQCERFYSKELQQIEACLFKLERQIDGIETELLLQLQKKIQTWLPDLKKHAKAIALIDCFLSLAQVAISGNYICPFVDMSCALEIEDGRHPLLERILPMGEFISNSTCLDPNRRLMLLTGPNMGGKSTYMRQVALLVVMAQMGSFVPAKKMLLGCVDRVFGRIGAHDALLRGQSTFMVEMVELANILRYATRSSLLILDEIGRGTSTYDGIALSQATLEMLLEKANLTPRTIVSTHYWELTSLAEQYHHAFNAHVSVEREGNEIRLLYRVNEGPGERSFGIHVARLAGLPNSLIQRAKQILEDLENRPTSQCGAK</sequence>
<dbReference type="PROSITE" id="PS00486">
    <property type="entry name" value="DNA_MISMATCH_REPAIR_2"/>
    <property type="match status" value="1"/>
</dbReference>
<dbReference type="SMART" id="SM00534">
    <property type="entry name" value="MUTSac"/>
    <property type="match status" value="1"/>
</dbReference>
<evidence type="ECO:0000256" key="5">
    <source>
        <dbReference type="ARBA" id="ARBA00023204"/>
    </source>
</evidence>
<evidence type="ECO:0000313" key="9">
    <source>
        <dbReference type="Proteomes" id="UP000253816"/>
    </source>
</evidence>
<dbReference type="InterPro" id="IPR000432">
    <property type="entry name" value="DNA_mismatch_repair_MutS_C"/>
</dbReference>
<dbReference type="SMART" id="SM00533">
    <property type="entry name" value="MUTSd"/>
    <property type="match status" value="1"/>
</dbReference>
<dbReference type="SUPFAM" id="SSF48334">
    <property type="entry name" value="DNA repair protein MutS, domain III"/>
    <property type="match status" value="1"/>
</dbReference>
<keyword evidence="9" id="KW-1185">Reference proteome</keyword>
<keyword evidence="4" id="KW-0238">DNA-binding</keyword>
<keyword evidence="5" id="KW-0234">DNA repair</keyword>
<dbReference type="GO" id="GO:0140664">
    <property type="term" value="F:ATP-dependent DNA damage sensor activity"/>
    <property type="evidence" value="ECO:0007669"/>
    <property type="project" value="InterPro"/>
</dbReference>
<dbReference type="SUPFAM" id="SSF53150">
    <property type="entry name" value="DNA repair protein MutS, domain II"/>
    <property type="match status" value="1"/>
</dbReference>
<dbReference type="PIRSF" id="PIRSF037677">
    <property type="entry name" value="DNA_mis_repair_Msh6"/>
    <property type="match status" value="1"/>
</dbReference>
<evidence type="ECO:0000256" key="6">
    <source>
        <dbReference type="SAM" id="Coils"/>
    </source>
</evidence>
<gene>
    <name evidence="8" type="ORF">HAT2_00424</name>
</gene>
<dbReference type="Proteomes" id="UP000253816">
    <property type="component" value="Unassembled WGS sequence"/>
</dbReference>
<keyword evidence="6" id="KW-0175">Coiled coil</keyword>
<evidence type="ECO:0000313" key="8">
    <source>
        <dbReference type="EMBL" id="RDB31471.1"/>
    </source>
</evidence>
<organism evidence="8 9">
    <name type="scientific">Candidatus Similichlamydia laticola</name>
    <dbReference type="NCBI Taxonomy" id="2170265"/>
    <lineage>
        <taxon>Bacteria</taxon>
        <taxon>Pseudomonadati</taxon>
        <taxon>Chlamydiota</taxon>
        <taxon>Chlamydiia</taxon>
        <taxon>Parachlamydiales</taxon>
        <taxon>Candidatus Parilichlamydiaceae</taxon>
        <taxon>Candidatus Similichlamydia</taxon>
    </lineage>
</organism>
<dbReference type="InterPro" id="IPR007696">
    <property type="entry name" value="DNA_mismatch_repair_MutS_core"/>
</dbReference>
<dbReference type="Gene3D" id="3.30.420.110">
    <property type="entry name" value="MutS, connector domain"/>
    <property type="match status" value="1"/>
</dbReference>
<dbReference type="Gene3D" id="3.40.50.300">
    <property type="entry name" value="P-loop containing nucleotide triphosphate hydrolases"/>
    <property type="match status" value="1"/>
</dbReference>
<dbReference type="SUPFAM" id="SSF52540">
    <property type="entry name" value="P-loop containing nucleoside triphosphate hydrolases"/>
    <property type="match status" value="1"/>
</dbReference>
<feature type="coiled-coil region" evidence="6">
    <location>
        <begin position="254"/>
        <end position="281"/>
    </location>
</feature>
<keyword evidence="3" id="KW-0067">ATP-binding</keyword>
<dbReference type="InterPro" id="IPR036678">
    <property type="entry name" value="MutS_con_dom_sf"/>
</dbReference>
<dbReference type="InterPro" id="IPR027417">
    <property type="entry name" value="P-loop_NTPase"/>
</dbReference>
<evidence type="ECO:0000256" key="1">
    <source>
        <dbReference type="ARBA" id="ARBA00006271"/>
    </source>
</evidence>
<name>A0A369KA49_9BACT</name>
<dbReference type="Pfam" id="PF05190">
    <property type="entry name" value="MutS_IV"/>
    <property type="match status" value="1"/>
</dbReference>
<accession>A0A369KA49</accession>
<evidence type="ECO:0000256" key="2">
    <source>
        <dbReference type="ARBA" id="ARBA00022741"/>
    </source>
</evidence>
<dbReference type="Pfam" id="PF05192">
    <property type="entry name" value="MutS_III"/>
    <property type="match status" value="1"/>
</dbReference>
<dbReference type="InterPro" id="IPR017261">
    <property type="entry name" value="DNA_mismatch_repair_MutS/MSH"/>
</dbReference>
<reference evidence="8 9" key="1">
    <citation type="submission" date="2018-07" db="EMBL/GenBank/DDBJ databases">
        <title>Comparative genomics of the Candidatus Parilichlamydiaceae reveals evidence of convergent evolution and genome reduction in the phylum Chlamydiae.</title>
        <authorList>
            <person name="Taylor-Brown A."/>
            <person name="Polkinghorne A."/>
        </authorList>
    </citation>
    <scope>NUCLEOTIDE SEQUENCE [LARGE SCALE GENOMIC DNA]</scope>
    <source>
        <strain evidence="8 9">Hat2</strain>
    </source>
</reference>
<dbReference type="PANTHER" id="PTHR11361:SF34">
    <property type="entry name" value="DNA MISMATCH REPAIR PROTEIN MSH1, MITOCHONDRIAL"/>
    <property type="match status" value="1"/>
</dbReference>
<dbReference type="PANTHER" id="PTHR11361">
    <property type="entry name" value="DNA MISMATCH REPAIR PROTEIN MUTS FAMILY MEMBER"/>
    <property type="match status" value="1"/>
</dbReference>
<dbReference type="InterPro" id="IPR036187">
    <property type="entry name" value="DNA_mismatch_repair_MutS_sf"/>
</dbReference>
<comment type="similarity">
    <text evidence="1">Belongs to the DNA mismatch repair MutS family.</text>
</comment>
<dbReference type="Gene3D" id="1.10.1420.10">
    <property type="match status" value="2"/>
</dbReference>